<evidence type="ECO:0000256" key="1">
    <source>
        <dbReference type="SAM" id="Phobius"/>
    </source>
</evidence>
<proteinExistence type="predicted"/>
<gene>
    <name evidence="3" type="ORF">K5P26_09050</name>
</gene>
<feature type="domain" description="Putative Flp pilus-assembly TadG-like N-terminal" evidence="2">
    <location>
        <begin position="15"/>
        <end position="62"/>
    </location>
</feature>
<dbReference type="InterPro" id="IPR028087">
    <property type="entry name" value="Tad_N"/>
</dbReference>
<dbReference type="EMBL" id="JAILXK010000002">
    <property type="protein sequence ID" value="MBY4637283.1"/>
    <property type="molecule type" value="Genomic_DNA"/>
</dbReference>
<dbReference type="Proteomes" id="UP001166571">
    <property type="component" value="Unassembled WGS sequence"/>
</dbReference>
<keyword evidence="1" id="KW-0812">Transmembrane</keyword>
<keyword evidence="4" id="KW-1185">Reference proteome</keyword>
<keyword evidence="1" id="KW-0472">Membrane</keyword>
<organism evidence="3 4">
    <name type="scientific">Sphingopyxis jiangsuensis</name>
    <dbReference type="NCBI Taxonomy" id="2871171"/>
    <lineage>
        <taxon>Bacteria</taxon>
        <taxon>Pseudomonadati</taxon>
        <taxon>Pseudomonadota</taxon>
        <taxon>Alphaproteobacteria</taxon>
        <taxon>Sphingomonadales</taxon>
        <taxon>Sphingomonadaceae</taxon>
        <taxon>Sphingopyxis</taxon>
    </lineage>
</organism>
<reference evidence="3" key="1">
    <citation type="submission" date="2021-08" db="EMBL/GenBank/DDBJ databases">
        <title>Sphingopyxis panaciterrulae sp. nov., isolated from the surface water of the Yellow Sea.</title>
        <authorList>
            <person name="Gao Z."/>
            <person name="Zhang D."/>
            <person name="Zhang A."/>
        </authorList>
    </citation>
    <scope>NUCLEOTIDE SEQUENCE</scope>
    <source>
        <strain evidence="3">XHP0097</strain>
    </source>
</reference>
<protein>
    <submittedName>
        <fullName evidence="3">Pilus assembly protein</fullName>
    </submittedName>
</protein>
<comment type="caution">
    <text evidence="3">The sequence shown here is derived from an EMBL/GenBank/DDBJ whole genome shotgun (WGS) entry which is preliminary data.</text>
</comment>
<dbReference type="RefSeq" id="WP_222136570.1">
    <property type="nucleotide sequence ID" value="NZ_JAILXK010000002.1"/>
</dbReference>
<evidence type="ECO:0000313" key="4">
    <source>
        <dbReference type="Proteomes" id="UP001166571"/>
    </source>
</evidence>
<evidence type="ECO:0000259" key="2">
    <source>
        <dbReference type="Pfam" id="PF13400"/>
    </source>
</evidence>
<dbReference type="Pfam" id="PF13400">
    <property type="entry name" value="Tad"/>
    <property type="match status" value="1"/>
</dbReference>
<accession>A0ABS7ME31</accession>
<feature type="transmembrane region" description="Helical" evidence="1">
    <location>
        <begin position="15"/>
        <end position="36"/>
    </location>
</feature>
<name>A0ABS7ME31_9SPHN</name>
<keyword evidence="1" id="KW-1133">Transmembrane helix</keyword>
<sequence length="515" mass="53424">MVRHPPHRFLTDQSGATAAVFGLSLFALVAIGGLGFDYARLAGMDSELQNAADQAALAGASQLDGRTGTCMRASAAATTLVANMTLLANDGVGTAVTIAAEPDCDAVGNIRFWQDLGKTTAATDDGNANFIEVEIAARTANYALTPVVGAISGNLGAAALAGMGSAICRVPPVMFCNPFETPTHQDFDASALKGAGMKLITGNATAPGNFGFLESGFGSGAQNLARALGYNSPPGDCLPIDGVETKPGLNASVMDALNTRFDLDTNGSTTCPSGGTCSPSRNVRKDLVKGNGCGTSGNQGWQESANPYRPTTPANLTSGYPDIMGHPRDLCHAFTNSLSDSAAAGCTLGGGRIGNKAWDRDAYFLVNYGWNSATWQSQTGLGPTATRYDVYNWELANTGTSDMQQTTQGSKDGFSYPVCRGAGITPGGTNVDRRRISAAVINCVGLGLNGHESGVPVLKWVDLFLVEPSYQRRRGSTVVTEATDVYVEIIGETGSASAGQTAGQVVQRNTPYLIE</sequence>
<evidence type="ECO:0000313" key="3">
    <source>
        <dbReference type="EMBL" id="MBY4637283.1"/>
    </source>
</evidence>